<evidence type="ECO:0000256" key="1">
    <source>
        <dbReference type="ARBA" id="ARBA00022658"/>
    </source>
</evidence>
<dbReference type="Gene3D" id="1.20.58.2010">
    <property type="entry name" value="PRONE domain, subdomain 1"/>
    <property type="match status" value="2"/>
</dbReference>
<sequence>MLQQPQTQFSLFGLGFSKSLWNLYNKAPFSNGIFLKSLQFTGMVVTMEGFIEKNKEGIQEINETFDENGGEVRTFGNLIEEKGRESSSSSDFLTQSHSSSEEESSSPPSLGWPIQKQEVPDCTSSNGATEEGENLHLDDMKLEKKGSSISEIEMMKERFSKLLLGEDMSGCGNGVCTALAISNAITNLSATLFGQLWRLEPLPPEKKAMWRREMEWLLCVSDHIVELIPSWQTFPDGSKLEVMTCRPQSDLYINLPALHKLDNMLLEIFDSFDNAEFWYVDQGILALDADGSSSFRRTFQRQEEKWWLPVPWVPPCGLHENSRKQLQHKRDCANQILKAAMAINSIALADMEVPESYLEALPKAIELANRVEASIYAWRKRINSKPASNATRFSSKSSWELVKELMTDAEERELLADRAESLLLYLKQRFPGLPQTTLDMSKIQHNKDVGKSILESYSRVLESLAFNVVARMDDLLYVDDLSHLTKHADQFSSISKVSVIAPKSVSIPYSVPVSGSPYKTAYATPSFSPGHLVSPAKGDRSPFMTSSKIPQQRGLGVKKVLTDYLSIDRNSKDCHNPAEGTDYTTRKASASQSGVESFDFIKEAVSSIGSPVEDLVVGE</sequence>
<evidence type="ECO:0000313" key="5">
    <source>
        <dbReference type="EMBL" id="KAJ9180640.1"/>
    </source>
</evidence>
<gene>
    <name evidence="5" type="ORF">P3X46_008856</name>
</gene>
<evidence type="ECO:0000256" key="2">
    <source>
        <dbReference type="PROSITE-ProRule" id="PRU00663"/>
    </source>
</evidence>
<dbReference type="PANTHER" id="PTHR33101:SF14">
    <property type="entry name" value="ROP GUANINE NUCLEOTIDE EXCHANGE FACTOR 7"/>
    <property type="match status" value="1"/>
</dbReference>
<dbReference type="EMBL" id="JARPOI010000005">
    <property type="protein sequence ID" value="KAJ9180640.1"/>
    <property type="molecule type" value="Genomic_DNA"/>
</dbReference>
<dbReference type="Pfam" id="PF03759">
    <property type="entry name" value="PRONE"/>
    <property type="match status" value="1"/>
</dbReference>
<dbReference type="InterPro" id="IPR005512">
    <property type="entry name" value="PRONE_dom"/>
</dbReference>
<evidence type="ECO:0000313" key="6">
    <source>
        <dbReference type="Proteomes" id="UP001174677"/>
    </source>
</evidence>
<dbReference type="Proteomes" id="UP001174677">
    <property type="component" value="Chromosome 5"/>
</dbReference>
<feature type="region of interest" description="Disordered" evidence="3">
    <location>
        <begin position="80"/>
        <end position="137"/>
    </location>
</feature>
<organism evidence="5 6">
    <name type="scientific">Hevea brasiliensis</name>
    <name type="common">Para rubber tree</name>
    <name type="synonym">Siphonia brasiliensis</name>
    <dbReference type="NCBI Taxonomy" id="3981"/>
    <lineage>
        <taxon>Eukaryota</taxon>
        <taxon>Viridiplantae</taxon>
        <taxon>Streptophyta</taxon>
        <taxon>Embryophyta</taxon>
        <taxon>Tracheophyta</taxon>
        <taxon>Spermatophyta</taxon>
        <taxon>Magnoliopsida</taxon>
        <taxon>eudicotyledons</taxon>
        <taxon>Gunneridae</taxon>
        <taxon>Pentapetalae</taxon>
        <taxon>rosids</taxon>
        <taxon>fabids</taxon>
        <taxon>Malpighiales</taxon>
        <taxon>Euphorbiaceae</taxon>
        <taxon>Crotonoideae</taxon>
        <taxon>Micrandreae</taxon>
        <taxon>Hevea</taxon>
    </lineage>
</organism>
<accession>A0ABQ9MNU5</accession>
<name>A0ABQ9MNU5_HEVBR</name>
<keyword evidence="1 2" id="KW-0344">Guanine-nucleotide releasing factor</keyword>
<dbReference type="PROSITE" id="PS51334">
    <property type="entry name" value="PRONE"/>
    <property type="match status" value="1"/>
</dbReference>
<feature type="domain" description="PRONE" evidence="4">
    <location>
        <begin position="142"/>
        <end position="489"/>
    </location>
</feature>
<protein>
    <recommendedName>
        <fullName evidence="4">PRONE domain-containing protein</fullName>
    </recommendedName>
</protein>
<evidence type="ECO:0000259" key="4">
    <source>
        <dbReference type="PROSITE" id="PS51334"/>
    </source>
</evidence>
<proteinExistence type="predicted"/>
<reference evidence="5" key="1">
    <citation type="journal article" date="2023" name="Plant Biotechnol. J.">
        <title>Chromosome-level wild Hevea brasiliensis genome provides new tools for genomic-assisted breeding and valuable loci to elevate rubber yield.</title>
        <authorList>
            <person name="Cheng H."/>
            <person name="Song X."/>
            <person name="Hu Y."/>
            <person name="Wu T."/>
            <person name="Yang Q."/>
            <person name="An Z."/>
            <person name="Feng S."/>
            <person name="Deng Z."/>
            <person name="Wu W."/>
            <person name="Zeng X."/>
            <person name="Tu M."/>
            <person name="Wang X."/>
            <person name="Huang H."/>
        </authorList>
    </citation>
    <scope>NUCLEOTIDE SEQUENCE</scope>
    <source>
        <strain evidence="5">MT/VB/25A 57/8</strain>
    </source>
</reference>
<evidence type="ECO:0000256" key="3">
    <source>
        <dbReference type="SAM" id="MobiDB-lite"/>
    </source>
</evidence>
<keyword evidence="6" id="KW-1185">Reference proteome</keyword>
<feature type="compositionally biased region" description="Polar residues" evidence="3">
    <location>
        <begin position="86"/>
        <end position="95"/>
    </location>
</feature>
<dbReference type="PANTHER" id="PTHR33101">
    <property type="entry name" value="ROP GUANINE NUCLEOTIDE EXCHANGE FACTOR 1"/>
    <property type="match status" value="1"/>
</dbReference>
<comment type="caution">
    <text evidence="5">The sequence shown here is derived from an EMBL/GenBank/DDBJ whole genome shotgun (WGS) entry which is preliminary data.</text>
</comment>
<dbReference type="InterPro" id="IPR038937">
    <property type="entry name" value="RopGEF"/>
</dbReference>